<feature type="domain" description="Sulfatase-modifying factor enzyme-like" evidence="1">
    <location>
        <begin position="56"/>
        <end position="363"/>
    </location>
</feature>
<organism evidence="2 3">
    <name type="scientific">Flagellimonas nanhaiensis</name>
    <dbReference type="NCBI Taxonomy" id="2292706"/>
    <lineage>
        <taxon>Bacteria</taxon>
        <taxon>Pseudomonadati</taxon>
        <taxon>Bacteroidota</taxon>
        <taxon>Flavobacteriia</taxon>
        <taxon>Flavobacteriales</taxon>
        <taxon>Flavobacteriaceae</taxon>
        <taxon>Flagellimonas</taxon>
    </lineage>
</organism>
<dbReference type="Proteomes" id="UP000261828">
    <property type="component" value="Unassembled WGS sequence"/>
</dbReference>
<gene>
    <name evidence="2" type="ORF">DX873_07925</name>
</gene>
<keyword evidence="3" id="KW-1185">Reference proteome</keyword>
<dbReference type="InterPro" id="IPR016187">
    <property type="entry name" value="CTDL_fold"/>
</dbReference>
<proteinExistence type="predicted"/>
<dbReference type="GO" id="GO:0120147">
    <property type="term" value="F:formylglycine-generating oxidase activity"/>
    <property type="evidence" value="ECO:0007669"/>
    <property type="project" value="TreeGrafter"/>
</dbReference>
<dbReference type="InterPro" id="IPR051043">
    <property type="entry name" value="Sulfatase_Mod_Factor_Kinase"/>
</dbReference>
<evidence type="ECO:0000259" key="1">
    <source>
        <dbReference type="Pfam" id="PF03781"/>
    </source>
</evidence>
<dbReference type="PANTHER" id="PTHR23150">
    <property type="entry name" value="SULFATASE MODIFYING FACTOR 1, 2"/>
    <property type="match status" value="1"/>
</dbReference>
<dbReference type="OrthoDB" id="9768004at2"/>
<dbReference type="EMBL" id="QTJX01000002">
    <property type="protein sequence ID" value="RDY59316.1"/>
    <property type="molecule type" value="Genomic_DNA"/>
</dbReference>
<dbReference type="Gene3D" id="3.90.1580.10">
    <property type="entry name" value="paralog of FGE (formylglycine-generating enzyme)"/>
    <property type="match status" value="1"/>
</dbReference>
<dbReference type="AlphaFoldDB" id="A0A371JPD3"/>
<dbReference type="RefSeq" id="WP_116183930.1">
    <property type="nucleotide sequence ID" value="NZ_QTJX01000002.1"/>
</dbReference>
<reference evidence="2 3" key="1">
    <citation type="submission" date="2018-08" db="EMBL/GenBank/DDBJ databases">
        <title>Muricauda nanhaiensis sp. nov., isolated from seawater of the South China Sea.</title>
        <authorList>
            <person name="Dang Y."/>
        </authorList>
    </citation>
    <scope>NUCLEOTIDE SEQUENCE [LARGE SCALE GENOMIC DNA]</scope>
    <source>
        <strain evidence="2 3">SM1704</strain>
    </source>
</reference>
<dbReference type="InterPro" id="IPR042095">
    <property type="entry name" value="SUMF_sf"/>
</dbReference>
<dbReference type="InterPro" id="IPR005532">
    <property type="entry name" value="SUMF_dom"/>
</dbReference>
<sequence>MGNSESQHRTLLLLIVLSTFVFYACKENGAKLSTQDEDAPSSLVLVKKPDSIEVPKGMVWIPGGVFMQGAMDQDEMAMGHERPKHAVAVDGFFMDTTEVTNAQFARFVQETGYVTLAEREIDWEEMKQQLPPDTPKPHDSILQPGSLIFKTPENPIENLNDYSQWWKWKVGANWKHPQGPESNLKGRDNYPVVHIAYEDALAYCNWAGSRLPTEAEWEYAARGGLENGIFPWGKDRQKLNQMANTWTGTFPTKNTQDDGFINKAPVGSFPPNSYGLYDMVGNVWEFTQDWYSYEYYRHLAKKQDTTLNPTGPKKPHNPYTKERVIRGGSFLCNASYCASFRVSARMSNALDSSQEHLGFRTVKSISDTDKENHLQ</sequence>
<comment type="caution">
    <text evidence="2">The sequence shown here is derived from an EMBL/GenBank/DDBJ whole genome shotgun (WGS) entry which is preliminary data.</text>
</comment>
<accession>A0A371JPD3</accession>
<protein>
    <submittedName>
        <fullName evidence="2">Formylglycine-generating enzyme family protein</fullName>
    </submittedName>
</protein>
<dbReference type="SUPFAM" id="SSF56436">
    <property type="entry name" value="C-type lectin-like"/>
    <property type="match status" value="1"/>
</dbReference>
<dbReference type="Pfam" id="PF03781">
    <property type="entry name" value="FGE-sulfatase"/>
    <property type="match status" value="1"/>
</dbReference>
<dbReference type="PANTHER" id="PTHR23150:SF19">
    <property type="entry name" value="FORMYLGLYCINE-GENERATING ENZYME"/>
    <property type="match status" value="1"/>
</dbReference>
<evidence type="ECO:0000313" key="3">
    <source>
        <dbReference type="Proteomes" id="UP000261828"/>
    </source>
</evidence>
<name>A0A371JPD3_9FLAO</name>
<evidence type="ECO:0000313" key="2">
    <source>
        <dbReference type="EMBL" id="RDY59316.1"/>
    </source>
</evidence>